<dbReference type="Pfam" id="PF07524">
    <property type="entry name" value="Bromo_TP"/>
    <property type="match status" value="1"/>
</dbReference>
<gene>
    <name evidence="7" type="ORF">VKT23_016375</name>
</gene>
<feature type="region of interest" description="Disordered" evidence="5">
    <location>
        <begin position="454"/>
        <end position="502"/>
    </location>
</feature>
<dbReference type="CDD" id="cd00076">
    <property type="entry name" value="HFD_SF"/>
    <property type="match status" value="1"/>
</dbReference>
<name>A0ABR1IY33_9AGAR</name>
<feature type="domain" description="Bromodomain associated" evidence="6">
    <location>
        <begin position="2"/>
        <end position="78"/>
    </location>
</feature>
<organism evidence="7 8">
    <name type="scientific">Marasmiellus scandens</name>
    <dbReference type="NCBI Taxonomy" id="2682957"/>
    <lineage>
        <taxon>Eukaryota</taxon>
        <taxon>Fungi</taxon>
        <taxon>Dikarya</taxon>
        <taxon>Basidiomycota</taxon>
        <taxon>Agaricomycotina</taxon>
        <taxon>Agaricomycetes</taxon>
        <taxon>Agaricomycetidae</taxon>
        <taxon>Agaricales</taxon>
        <taxon>Marasmiineae</taxon>
        <taxon>Omphalotaceae</taxon>
        <taxon>Marasmiellus</taxon>
    </lineage>
</organism>
<sequence>MDSGAQKLLESVIHRTLHAHNFSRSSSQAALVLTDFLSRYLTLVSSTCAKYAQHAGRTRLNARDAVSALEELGVTLDELHEYGSTEGAELRRYAFKTARRAEDLAEFRAQLSDGLRADHDDTIPLHYAPVPDELEDEEEDGDGDEEEEEEENEVFAQLQRDPDAMDVDPVESSIDDSNMHKRDPPRSNMPSLPLSPPSTPERKLHRTLDWSPPPHVPDFLPPFPTTQEAPAPASTSPHIPPTEPPPVPVEAAKVDKPPTLPTETQTQTLASTSSAAASDYFVQVPYSQSSLSSVPEWHLPSAPPSNTSSRTTRWQTPQTEQSFIAAYHHILTHPPPPNANLGNPQRHKVAMALLGLTQTASRWDVPDTLYSSVSPNQPRVAPIGPTFPVQLGDNPALDSKDKNKDFKYPTAQPRSVATSERLSQVVNQQGSRIPDLARHVLHPAILSRTSRLSHPGVLSRDNKPLTYGNGVPAPWNANPPADANNPSGAGAKKDGQVNGVAPKEAATSAVLPDARLYATWDYEQKYYWVPLGNTIRGRAAARGNTSASGSSKTGSGSGAGTISLNVRGRSASKAG</sequence>
<keyword evidence="3" id="KW-0804">Transcription</keyword>
<feature type="region of interest" description="Disordered" evidence="5">
    <location>
        <begin position="539"/>
        <end position="575"/>
    </location>
</feature>
<feature type="compositionally biased region" description="Low complexity" evidence="5">
    <location>
        <begin position="468"/>
        <end position="490"/>
    </location>
</feature>
<feature type="compositionally biased region" description="Basic and acidic residues" evidence="5">
    <location>
        <begin position="398"/>
        <end position="407"/>
    </location>
</feature>
<dbReference type="Gene3D" id="1.10.20.10">
    <property type="entry name" value="Histone, subunit A"/>
    <property type="match status" value="1"/>
</dbReference>
<evidence type="ECO:0000256" key="2">
    <source>
        <dbReference type="ARBA" id="ARBA00023015"/>
    </source>
</evidence>
<proteinExistence type="predicted"/>
<dbReference type="Proteomes" id="UP001498398">
    <property type="component" value="Unassembled WGS sequence"/>
</dbReference>
<evidence type="ECO:0000259" key="6">
    <source>
        <dbReference type="SMART" id="SM00576"/>
    </source>
</evidence>
<feature type="region of interest" description="Disordered" evidence="5">
    <location>
        <begin position="118"/>
        <end position="271"/>
    </location>
</feature>
<comment type="subcellular location">
    <subcellularLocation>
        <location evidence="1">Nucleus</location>
    </subcellularLocation>
</comment>
<evidence type="ECO:0000313" key="8">
    <source>
        <dbReference type="Proteomes" id="UP001498398"/>
    </source>
</evidence>
<protein>
    <recommendedName>
        <fullName evidence="6">Bromodomain associated domain-containing protein</fullName>
    </recommendedName>
</protein>
<dbReference type="SUPFAM" id="SSF47113">
    <property type="entry name" value="Histone-fold"/>
    <property type="match status" value="1"/>
</dbReference>
<dbReference type="EMBL" id="JBANRG010000061">
    <property type="protein sequence ID" value="KAK7441710.1"/>
    <property type="molecule type" value="Genomic_DNA"/>
</dbReference>
<dbReference type="SMART" id="SM00576">
    <property type="entry name" value="BTP"/>
    <property type="match status" value="1"/>
</dbReference>
<feature type="compositionally biased region" description="Low complexity" evidence="5">
    <location>
        <begin position="543"/>
        <end position="554"/>
    </location>
</feature>
<feature type="compositionally biased region" description="Polar residues" evidence="5">
    <location>
        <begin position="412"/>
        <end position="421"/>
    </location>
</feature>
<reference evidence="7 8" key="1">
    <citation type="submission" date="2024-01" db="EMBL/GenBank/DDBJ databases">
        <title>A draft genome for the cacao thread blight pathogen Marasmiellus scandens.</title>
        <authorList>
            <person name="Baruah I.K."/>
            <person name="Leung J."/>
            <person name="Bukari Y."/>
            <person name="Amoako-Attah I."/>
            <person name="Meinhardt L.W."/>
            <person name="Bailey B.A."/>
            <person name="Cohen S.P."/>
        </authorList>
    </citation>
    <scope>NUCLEOTIDE SEQUENCE [LARGE SCALE GENOMIC DNA]</scope>
    <source>
        <strain evidence="7 8">GH-19</strain>
    </source>
</reference>
<feature type="region of interest" description="Disordered" evidence="5">
    <location>
        <begin position="397"/>
        <end position="421"/>
    </location>
</feature>
<evidence type="ECO:0000256" key="3">
    <source>
        <dbReference type="ARBA" id="ARBA00023163"/>
    </source>
</evidence>
<accession>A0ABR1IY33</accession>
<feature type="compositionally biased region" description="Polar residues" evidence="5">
    <location>
        <begin position="304"/>
        <end position="313"/>
    </location>
</feature>
<evidence type="ECO:0000256" key="4">
    <source>
        <dbReference type="ARBA" id="ARBA00023242"/>
    </source>
</evidence>
<comment type="caution">
    <text evidence="7">The sequence shown here is derived from an EMBL/GenBank/DDBJ whole genome shotgun (WGS) entry which is preliminary data.</text>
</comment>
<evidence type="ECO:0000256" key="1">
    <source>
        <dbReference type="ARBA" id="ARBA00004123"/>
    </source>
</evidence>
<feature type="compositionally biased region" description="Pro residues" evidence="5">
    <location>
        <begin position="211"/>
        <end position="224"/>
    </location>
</feature>
<dbReference type="InterPro" id="IPR006565">
    <property type="entry name" value="BTP"/>
</dbReference>
<feature type="compositionally biased region" description="Acidic residues" evidence="5">
    <location>
        <begin position="132"/>
        <end position="153"/>
    </location>
</feature>
<feature type="compositionally biased region" description="Polar residues" evidence="5">
    <location>
        <begin position="225"/>
        <end position="237"/>
    </location>
</feature>
<feature type="compositionally biased region" description="Pro residues" evidence="5">
    <location>
        <begin position="238"/>
        <end position="248"/>
    </location>
</feature>
<keyword evidence="4" id="KW-0539">Nucleus</keyword>
<feature type="region of interest" description="Disordered" evidence="5">
    <location>
        <begin position="293"/>
        <end position="313"/>
    </location>
</feature>
<evidence type="ECO:0000256" key="5">
    <source>
        <dbReference type="SAM" id="MobiDB-lite"/>
    </source>
</evidence>
<evidence type="ECO:0000313" key="7">
    <source>
        <dbReference type="EMBL" id="KAK7441710.1"/>
    </source>
</evidence>
<keyword evidence="2" id="KW-0805">Transcription regulation</keyword>
<feature type="compositionally biased region" description="Low complexity" evidence="5">
    <location>
        <begin position="261"/>
        <end position="271"/>
    </location>
</feature>
<dbReference type="InterPro" id="IPR009072">
    <property type="entry name" value="Histone-fold"/>
</dbReference>
<keyword evidence="8" id="KW-1185">Reference proteome</keyword>